<comment type="caution">
    <text evidence="1">The sequence shown here is derived from an EMBL/GenBank/DDBJ whole genome shotgun (WGS) entry which is preliminary data.</text>
</comment>
<dbReference type="AlphaFoldDB" id="A0AAD8DFD0"/>
<evidence type="ECO:0000313" key="2">
    <source>
        <dbReference type="Proteomes" id="UP001230051"/>
    </source>
</evidence>
<dbReference type="InterPro" id="IPR026856">
    <property type="entry name" value="Sialidase_fam"/>
</dbReference>
<dbReference type="GO" id="GO:0006689">
    <property type="term" value="P:ganglioside catabolic process"/>
    <property type="evidence" value="ECO:0007669"/>
    <property type="project" value="TreeGrafter"/>
</dbReference>
<dbReference type="PANTHER" id="PTHR10628">
    <property type="entry name" value="SIALIDASE"/>
    <property type="match status" value="1"/>
</dbReference>
<dbReference type="CDD" id="cd15482">
    <property type="entry name" value="Sialidase_non-viral"/>
    <property type="match status" value="1"/>
</dbReference>
<keyword evidence="2" id="KW-1185">Reference proteome</keyword>
<gene>
    <name evidence="1" type="primary">Neu4</name>
    <name evidence="1" type="ORF">AOXY_G9467</name>
</gene>
<evidence type="ECO:0000313" key="1">
    <source>
        <dbReference type="EMBL" id="KAK1168659.1"/>
    </source>
</evidence>
<name>A0AAD8DFD0_ACIOX</name>
<accession>A0AAD8DFD0</accession>
<feature type="non-terminal residue" evidence="1">
    <location>
        <position position="1"/>
    </location>
</feature>
<dbReference type="GO" id="GO:0004308">
    <property type="term" value="F:exo-alpha-sialidase activity"/>
    <property type="evidence" value="ECO:0007669"/>
    <property type="project" value="InterPro"/>
</dbReference>
<reference evidence="1" key="1">
    <citation type="submission" date="2022-02" db="EMBL/GenBank/DDBJ databases">
        <title>Atlantic sturgeon de novo genome assembly.</title>
        <authorList>
            <person name="Stock M."/>
            <person name="Klopp C."/>
            <person name="Guiguen Y."/>
            <person name="Cabau C."/>
            <person name="Parinello H."/>
            <person name="Santidrian Yebra-Pimentel E."/>
            <person name="Kuhl H."/>
            <person name="Dirks R.P."/>
            <person name="Guessner J."/>
            <person name="Wuertz S."/>
            <person name="Du K."/>
            <person name="Schartl M."/>
        </authorList>
    </citation>
    <scope>NUCLEOTIDE SEQUENCE</scope>
    <source>
        <strain evidence="1">STURGEONOMICS-FGT-2020</strain>
        <tissue evidence="1">Whole blood</tissue>
    </source>
</reference>
<protein>
    <submittedName>
        <fullName evidence="1">Sialidase-4</fullName>
    </submittedName>
</protein>
<dbReference type="EMBL" id="JAGXEW010000008">
    <property type="protein sequence ID" value="KAK1168659.1"/>
    <property type="molecule type" value="Genomic_DNA"/>
</dbReference>
<sequence>EWATFALGTCHRIQLKSGLLISEYAYHIDCKDCFGKICTTTPHSFTYSDSHGKSWRFGEFVPSLETVECQLVSVDEEDGTNALYCNSRSPLGYRVQALSKDDGAVFLEGQLEQPHGCHGSVVGFLAPILECGYTQTANPSNGPDLQMSAVHGCRQSQNGTPHVPETNFLPPTWVIYSQPSSPEASVQLGIYLSTFPRDSDSWSEPWLIYEGLSAYSDLAYVELPFTEASPKPLSS</sequence>
<dbReference type="Proteomes" id="UP001230051">
    <property type="component" value="Unassembled WGS sequence"/>
</dbReference>
<dbReference type="SUPFAM" id="SSF50939">
    <property type="entry name" value="Sialidases"/>
    <property type="match status" value="1"/>
</dbReference>
<dbReference type="PANTHER" id="PTHR10628:SF22">
    <property type="entry name" value="SIALIDASE-4"/>
    <property type="match status" value="1"/>
</dbReference>
<dbReference type="GO" id="GO:0016020">
    <property type="term" value="C:membrane"/>
    <property type="evidence" value="ECO:0007669"/>
    <property type="project" value="TreeGrafter"/>
</dbReference>
<dbReference type="GO" id="GO:0005737">
    <property type="term" value="C:cytoplasm"/>
    <property type="evidence" value="ECO:0007669"/>
    <property type="project" value="TreeGrafter"/>
</dbReference>
<organism evidence="1 2">
    <name type="scientific">Acipenser oxyrinchus oxyrinchus</name>
    <dbReference type="NCBI Taxonomy" id="40147"/>
    <lineage>
        <taxon>Eukaryota</taxon>
        <taxon>Metazoa</taxon>
        <taxon>Chordata</taxon>
        <taxon>Craniata</taxon>
        <taxon>Vertebrata</taxon>
        <taxon>Euteleostomi</taxon>
        <taxon>Actinopterygii</taxon>
        <taxon>Chondrostei</taxon>
        <taxon>Acipenseriformes</taxon>
        <taxon>Acipenseridae</taxon>
        <taxon>Acipenser</taxon>
    </lineage>
</organism>
<dbReference type="Gene3D" id="2.120.10.10">
    <property type="match status" value="1"/>
</dbReference>
<proteinExistence type="predicted"/>
<dbReference type="InterPro" id="IPR036278">
    <property type="entry name" value="Sialidase_sf"/>
</dbReference>
<dbReference type="GO" id="GO:0009313">
    <property type="term" value="P:oligosaccharide catabolic process"/>
    <property type="evidence" value="ECO:0007669"/>
    <property type="project" value="TreeGrafter"/>
</dbReference>